<protein>
    <recommendedName>
        <fullName evidence="2">Smr domain-containing protein</fullName>
    </recommendedName>
</protein>
<dbReference type="SUPFAM" id="SSF160443">
    <property type="entry name" value="SMR domain-like"/>
    <property type="match status" value="1"/>
</dbReference>
<accession>A0A507DXH4</accession>
<dbReference type="Proteomes" id="UP000318582">
    <property type="component" value="Unassembled WGS sequence"/>
</dbReference>
<feature type="compositionally biased region" description="Basic residues" evidence="1">
    <location>
        <begin position="1"/>
        <end position="10"/>
    </location>
</feature>
<dbReference type="AlphaFoldDB" id="A0A507DXH4"/>
<gene>
    <name evidence="3" type="ORF">PhCBS80983_g04937</name>
</gene>
<proteinExistence type="predicted"/>
<evidence type="ECO:0000313" key="4">
    <source>
        <dbReference type="Proteomes" id="UP000318582"/>
    </source>
</evidence>
<dbReference type="Pfam" id="PF08590">
    <property type="entry name" value="DUF1771"/>
    <property type="match status" value="1"/>
</dbReference>
<dbReference type="EMBL" id="QEAQ01000092">
    <property type="protein sequence ID" value="TPX55875.1"/>
    <property type="molecule type" value="Genomic_DNA"/>
</dbReference>
<keyword evidence="4" id="KW-1185">Reference proteome</keyword>
<dbReference type="PROSITE" id="PS50828">
    <property type="entry name" value="SMR"/>
    <property type="match status" value="1"/>
</dbReference>
<dbReference type="Pfam" id="PF01713">
    <property type="entry name" value="Smr"/>
    <property type="match status" value="1"/>
</dbReference>
<name>A0A507DXH4_9FUNG</name>
<dbReference type="Gene3D" id="3.30.1370.110">
    <property type="match status" value="1"/>
</dbReference>
<dbReference type="STRING" id="109895.A0A507DXH4"/>
<dbReference type="InterPro" id="IPR036063">
    <property type="entry name" value="Smr_dom_sf"/>
</dbReference>
<dbReference type="InterPro" id="IPR013899">
    <property type="entry name" value="DUF1771"/>
</dbReference>
<dbReference type="InterPro" id="IPR002625">
    <property type="entry name" value="Smr_dom"/>
</dbReference>
<dbReference type="PANTHER" id="PTHR47417">
    <property type="entry name" value="SMR DOMAIN-CONTAINING PROTEIN YPL199C"/>
    <property type="match status" value="1"/>
</dbReference>
<comment type="caution">
    <text evidence="3">The sequence shown here is derived from an EMBL/GenBank/DDBJ whole genome shotgun (WGS) entry which is preliminary data.</text>
</comment>
<evidence type="ECO:0000256" key="1">
    <source>
        <dbReference type="SAM" id="MobiDB-lite"/>
    </source>
</evidence>
<dbReference type="SMART" id="SM00463">
    <property type="entry name" value="SMR"/>
    <property type="match status" value="1"/>
</dbReference>
<feature type="region of interest" description="Disordered" evidence="1">
    <location>
        <begin position="1"/>
        <end position="25"/>
    </location>
</feature>
<dbReference type="PANTHER" id="PTHR47417:SF1">
    <property type="entry name" value="SMR DOMAIN-CONTAINING PROTEIN YPL199C"/>
    <property type="match status" value="1"/>
</dbReference>
<sequence>MGSHLSHHHPASAVPSESADSYRLKASHQAELRNDCYRRSQQAFQTGDKALAKELSTEGKLHAAEMDKYNELAASTAFAQRNPRNKGSSTSLSQLDLHGLFVKEALAKLEIHVSACRKAGVTTTTVITGRGSHSKDGIAKIKPAVEEFLKRERIRAIEDARNPGSVTLDLDVPEGEAVGWFHSHCLIQ</sequence>
<reference evidence="3 4" key="1">
    <citation type="journal article" date="2019" name="Sci. Rep.">
        <title>Comparative genomics of chytrid fungi reveal insights into the obligate biotrophic and pathogenic lifestyle of Synchytrium endobioticum.</title>
        <authorList>
            <person name="van de Vossenberg B.T.L.H."/>
            <person name="Warris S."/>
            <person name="Nguyen H.D.T."/>
            <person name="van Gent-Pelzer M.P.E."/>
            <person name="Joly D.L."/>
            <person name="van de Geest H.C."/>
            <person name="Bonants P.J.M."/>
            <person name="Smith D.S."/>
            <person name="Levesque C.A."/>
            <person name="van der Lee T.A.J."/>
        </authorList>
    </citation>
    <scope>NUCLEOTIDE SEQUENCE [LARGE SCALE GENOMIC DNA]</scope>
    <source>
        <strain evidence="3 4">CBS 809.83</strain>
    </source>
</reference>
<evidence type="ECO:0000313" key="3">
    <source>
        <dbReference type="EMBL" id="TPX55875.1"/>
    </source>
</evidence>
<feature type="domain" description="Smr" evidence="2">
    <location>
        <begin position="95"/>
        <end position="171"/>
    </location>
</feature>
<dbReference type="InterPro" id="IPR053020">
    <property type="entry name" value="Smr_domain_protein"/>
</dbReference>
<dbReference type="SMART" id="SM01162">
    <property type="entry name" value="DUF1771"/>
    <property type="match status" value="1"/>
</dbReference>
<evidence type="ECO:0000259" key="2">
    <source>
        <dbReference type="PROSITE" id="PS50828"/>
    </source>
</evidence>
<organism evidence="3 4">
    <name type="scientific">Powellomyces hirtus</name>
    <dbReference type="NCBI Taxonomy" id="109895"/>
    <lineage>
        <taxon>Eukaryota</taxon>
        <taxon>Fungi</taxon>
        <taxon>Fungi incertae sedis</taxon>
        <taxon>Chytridiomycota</taxon>
        <taxon>Chytridiomycota incertae sedis</taxon>
        <taxon>Chytridiomycetes</taxon>
        <taxon>Spizellomycetales</taxon>
        <taxon>Powellomycetaceae</taxon>
        <taxon>Powellomyces</taxon>
    </lineage>
</organism>